<dbReference type="FunFam" id="3.30.300.30:FF:000010">
    <property type="entry name" value="Enterobactin synthetase component F"/>
    <property type="match status" value="3"/>
</dbReference>
<dbReference type="SUPFAM" id="SSF47336">
    <property type="entry name" value="ACP-like"/>
    <property type="match status" value="5"/>
</dbReference>
<dbReference type="GeneID" id="95614483"/>
<sequence>MTTSDRPRNLRTGLEDVLPLSPLQEGLLFHAHYDGHERDVYTVQLGIDLTGPLDAGRLQAAVHGLLRRHPQLRAGFRMTASGKSVQFIPRQADPAWQESDLTALEPADRDAELDRIAERERRGGFDLARPPLIRLTLVRLEQELHRLILTNHHILMDGWSGPLVLRELLALYEHGADSAVLPRATPYRAFLTWLARQDRRVSLEAWRQALDGLDEPTRVAPAGGPDDVAAPAEQIALDVPDDLSEALRRQARAHGTTISTVLQAAWAMLLSKLTGREDVAFGSTVSVRPPEIPGVESMIGLFINTIPVRVRLRAQETLVSLLTRVRDEQTALMDHQYLGLADIQSLVGIGELFDTSVVYENYPVDRETLGTAVRGVRVTGAEGRDATHYALGLIAASYGDRLELRLEHRPDLFDRAAADTVLARYRRILEAFAASPELPSGRVDALGDAERRMLLETFNDTGQGATDATVVGILQEQADRTPDRTAVVFAGAAVSFAEFNAETNRLAHHLLAQHISAEDVVALALPRSTQALAALFAVLKTGAAYLPLDPDDPADRVATLLDDARPVLVLTTRERAATLPRTAVPTITLNDPAVMRDLAQRPATNPVDADRACPLLPEHMAYVHYTSGSTGKPKGVAVPHRGLASLFASHLAQVYVPATEALGTECVRVAHTAAMSSDALWPPLLWMLAGHELHLVEDVVRRDAEALVGYVTGHGIDVVDVTPSYGRLLLAQDLLNDAAETGGTTPAAVMVGGEAVPPSLWEQLRASAPLSHNFYGPTETTVDSVVASVNDSEQPVIGRPVGDTRVYVLDGGLRPVPVGTPGELFIAGSGVARGYVGRPDLTAERFVADPFGGRGGRMYRTGDVVRWRADGNLEFLGRADDQVKIRGYRIEPGEIESAVCRIGDLAQAAVIVHEDEATGAPRLAAYVVPRPGQRTDVHALRRAAAAELPSHMVPTAMVVLDVLPLSVNGKVDRAALPVPEFGVGGVGRGPRSPQEEILCGLFAEVLGVGRVGIDDGFFELGGHSLSATRLVSRVRSVLGVELPVRALFEAPTVAGLSVWVRESGAVARAPLAPVARPEVLPLSFAQRRLWFLNRLEHGEARYNMTLSLRLSGVLDRAALGVALQDVMGRHESLRTVFPEVDGVPQQVVLDAASVSSEFDVVEVDEAGLADALTGVTVADFDLTSEIPLRARLFALGADEHVLAVVMHHIAGDGWSVGPLARDLAAAYAARCEGEAPVWSALPVQYADYALWQREVLGSEDDPESAVSRQLAFWKSSLEGLPEEISLPVDRPRDELQSAQPGRVIRFTLDPELHRAMTALARTRGATIFMVLQAGLAGLLSRLGAGTDIPIGAPIAGRTDDALDDLVGFFVNTLVLRTDTSGDPSFRELLGRVRAADLAAYENQDLPFERLVEVLNPARSLTRHPLFQVWLALDNTPDGTLNLPGLSIAIEPTADTLSKFDLLLSLRERHDADGVPAGIEGIARYNAGLFDHTTVESALKRLARLLRASVTDPGTPISRADLLSAEERDLLLREWNDTDRPAPAELLPRMFEVQAALTPEAPAVSYDDTVLTYADLETRANRLAHHLIGLGAGPEQVVAVALPRSPELMVALLAVAKTGAAYLPLDTEYPAERLTLMQADTAPRVLVTTKDAPAGPAAPGTITLVIDAPEVAAHVERQPATPPSDAERVQPLHPRNAAYVIYTSGSTGTPKGVMVEHGALADYLAGARAGYPSTRGAALLHSSVSFDMTVTALYVPLISGGCVVIGSLRDADTGRAPQTGPYTFLKATPSHLSLLMELPAEYAPTSELLLAGEPVNAAALEAWRRRHPEVAVRNVYGPTETTVSATEYVLAPGQPFDEHNLPIGRPLENMRVYVLDGGLRPVPVGTPGELFIAGSGVARGYVGRPGLTAERFVADPFGGRGGRMYRTGDVVRWRADGNLEFLGRADDQVKIRGYRIEPGEIESALLSCPGVAQAVAVVREDRPGDRRLVSYVTGDAGAKALHGQRVRASAATLLPEFMVPAVVVVLDVLPLSVNGKVDRAALPVPEFGVGGVGRGPRSPQEEILCGLFAEVLGVGRVGIDDGFFELGGHSLSATRLVSRVRSVLGVELPVRALFEAPTVAGLSVWVRESGAVARAPLAPVARPEVLPLSFAQRRLWFLNRLDGLNPAYHVPLVVRMSGVLDRDALRRALDDVVGRHESLRTVFPEVDGVPQQVVLDAASVSLGFEAVDVDEVGLAAALADVTSAGFDLRVDVPLRARLFALGADEHVLAVVMHHIAGDGWSVGPLARDLAAAYAARCEGEAPVWSALPVQYADYALWQREVLGSEDDPESAVSRQLAFWKSSLEGLPEEISLPVDRVRPLEPSHRGGSVPLALGAGSHRALRALAREGGASMFMVVQAAVAGLLSRLGSGTDIPIGAPIAGRTDDALEDLVGFFVNTLVLRTDTSGDPSFRELVGRVRAADLAAYENQDLPFERLVEVLNPARSLARNPLFQVMVALQNLDRPVAEFAGLRVRGADAGGVTAKFDLSFHMAERFGADGSAAGIEGVVEYSEDLFDRSTVESLAARLIRLFEAAVADPDRSLTGLDILTPAERHQLLTTWNDTDAPAEFEDVVGRIRTVAERMPDTVGITDDHATLTYRELLARADAVARWLRSRGAGAETRVALLAEAGIDAVVAFLGVLAAGATYVPLDPRSPAARLSELLSDAGVRWILADRGEGATARELAAGTGGAVEAVLVEDAQADRPESEPPRRPHREDLAYVIYTSGSTGRPKGAMVHRAGMTNHLLAKIEDLGLTHEDSLVQNAPLTFDVSVWQMLAPLVVGGRVRAVGSGTAADPAALFAMVDSEDISVLEVVPSLLRATLDQWDDGLPVPGLRNLRHLVATGEDLPADLCRRWFERFPHIPITNAYGPAECSDDVAHAVITSAPLRDGRPVPIGSPVRNTRLHVLGNGLELLPVGVEGDLYVGGAGVGRGYLGDPAKTAAAFPPDPFSATPGSRMYRTGDRVRRRADGQLEFLGRQDHQVKIRGRRVELGEIQAALRTAAGVSDAVVVLVPAPEGQPQLVGYVAGTADPQAVRARAMRLLPEFMVPAVVVVLDVLPLSVNGKVDRAALPVPEFGVGGVGRGPRSPQEEILCGLFAEVLGVGRVGIDDGFFELGGHSLSATRLVSRVRSVLGVELPVRALFEAPTVAGLSVWVRESGAVARAPLAPVARPEVLPLSFAQRRLWFLNRLEHGEARYNMTLSLRLSGVLDRAALGVALQDVMGRHESLRTVFPEVDGVPQQVVLDAASVSSEFDVVEVDEAGLADALTGVTVADFDLTSEIPLRARLFALGADEHVLAVVMHHIAGDGWSVGPLARDLAAAYAARCEGEAPVWSALPVQYADYALWQREVLGSEDDPESAVSRQLAFWKSSLEGLPEEISLPVDRVRPLEPSHRGGSVPLALGAGSHRALRALAREGGASMFMVVQAAVAGLLSRLGSGTDIPIGAPIAGRTDDALEDLVGFFVNTLVLRTDTSGDPSFRELVGRVRAADLAAYENQDLPFERLVEVLNPARSLARNPLFQVMVALQNLDRPVAEFAGLRVRGADAGGVTAKFDLSFHMAERFGADGSAAGIEGVVEYSEDLFDRSTVESLAARLIRLFEAAVADPDRSLTGLDILTPAERHQLLTTWNDTDQEVSAATLPVLFEAQAARNPKHPAVVFGDTVLSYADFNAAANRLARLLAARGAGPERIVALALPRSADLVIAMYAVAKTGAAYLPVDPQQPAARTLAVLDEARVVLAVADRGFSDTLSGEGATPWLVLDDQDVQRELAEQAAADLTDEERTTPLLSQHPAYVIYTSGSTGRPKGVVVSHEAIVNRLHWMQDTYPQGPQDRVLQKTPAGFDVSVWEFFWPLQVGATLVVAKPDGHRDPAYLAGLIQDRQITTAHFVPSMLSAFLSEETARRCDSLRTVFSSGEALPPETAEAFRSLLGARLHNLYGPTETAVDVTRWEYRAEPGTTRVPIGAPVRNTRAYVLDDGLGPVPLGIAGELYVAGTQLARGYVGRPGLTAERFVADPFGGRGGRMYRTGDVVRWRADGNLEFLGRADDQVKIRGYRIEPGEIESALLSCPGVAQAVAVVREDRPGDRRLVSYVTADTDAALDGEHLRTTVADVLPDYMTPAAVVVLTELPLTANGKLDRKSLPAPEQRASVSRAPSGRREEVLCALFAEVLGLPRVGVDDGFFALGGDSIVAIQLVSRARRAGVIISPRDVFRHQTVAQLALFATDEEELGWAHEVEDPTDAGGQAFPTPIAEWLRETGGPVSGFNQSTLLAVPAASGEDVWLTALRAVADRHEVLRARLHRSSEDWRLDIAPAAAFDVRSWLHRVDITSVPPAELNQVVRAEAVAAVGRLDPDAGTMTQLVWFDAGTASPGRLLWIVHHLAVDVVSWQILVPDLRAAFEAVSAGEPARLAPVGTSFRRWSQELYEEARRSTRTAELERWAARLAPGEPRLGVAPDPARDTYDTALTFTLELPEEETARLLSAVPVGFRAGIDEALLATLALAVAEWRERRGHGRGTAVLVDVEGHGREDVVPGADLSRTVGWFTSLYPVRLDPAVDTADAWAGGPAVGQALKQVKEQLRAMPDHGIGFGLLRYLNPGTASALAGLARPAIGFNYLGARGAGSGGESVWTTAADLRVEVPARDAKAPFAHSLEINAATRATSDGVRLGAALSWPQALFTAEEIADLADLWLKALISLAAHAATPTAGGLTPSDLPLVDLGQAEIDALEAGEPGVEDVLPLSPLQEGLLFHSLFAQDEDDVYAVQLSADVEGAFDSEALQAAARTLLRRHPNLRAGFRHQASGRAVQVVPRHAEAEWHERDLTGLHGEEARTELEELLEEERTRRFDLAVPPLLRFMVIRLGEDRHRVVITHHHILLDGWSMPLFLAELRKLYELAGDDSTLPLVTPYRYYLEWLSGRGQEESLEAWRKELASLDEPTRLSAAELRRVPVMPQWLKADLPAGLYGALRKRAAEHGVTLNSVVQLAWAVLLGKLTGRDDVVFGTTVSGRPPEIPGIESMIGLFINTIPVRVRLDPAESWAHALTRVQDEQAAMTGHHHVGLPEIHKLVGLGELFDSIVVFENYPVDVTRKDNADGAHTVGSLGKDAGHYPLTLVAALTGDGLRLRLNHRPDVIEPAFAERLLGWFQQVLHTLADDPRRPVGRGELAGPAERRQLLTAWGTGAEHHSSDDDTLVEGFARRVEQQPGAVAVRIGTREVSYAELDALANRVAHDLIAAGADPESRVAVLFDRSLDLLAAALGTLKAGAAYVPLDPESPAVRWTAVTGHSGATVLLTGPDRADRLRSLPDLPAKVLVVDTGRGGDALSATAPVVPVAPEQLAYMMFTSGSTGTPKGVAVTHRNVVNLVADAGWDEPATERVLFHSLHAWDAATMEWWVPLLRGGSVVVAPPGRLDLAQLRELIVRERITGLWLSAGLFRLFAEEDPACLAGVRAIRTGGDVVSATAVRRVLDACPRTLVINGYGPTETTVLTARHPMRSGDPVPDSVPIGRPWGGSRLYVLDGQLRPAPAEVTGELYVAGAGVARGYHGDASHSAVRFVADPYGPAGARMYRTGDLVKWRSDGTLEFIGRSDSQFKLRGFRIEPAEIETALAALPGIGTALVTVREDRPGGRMLVAYVTAQSGATAPAPERLSAALAQTLPAHMLPSAYVTLGTIPLTAAGKVDKAALPAPRHGDPAGGEGRGPRSEREALVCRMFAETLGVSRVGIDDNFFELGGDSLLAASLLARLRDRIDSRLTIAMLFEAPTVARLLDRATGPDVGDGLGIVLPLRTGGDEPPLFCFHAGGGLGWRYTELLHHIPDGRPLYALQAPAFSRPGEHASSVAELADLYLRHIRTVQPEGPYHLLGWSFGGLLAHAVAGLIRADGQDVALLAVLDSYPAGKPRPAEQPAEHDVLHALLEAVTGEPTRTAAADGASAGGPLTIETATALLRRSELPAARLVERNLATLVQTYRNNVALQGAHAPAFYDGDMLLFVAAGEEHPGTCEDWRPYIGGTVTVHSVPCEHRDMLRREALRQIAAPLNAELRPRPARA</sequence>
<dbReference type="CDD" id="cd19543">
    <property type="entry name" value="DCL_NRPS"/>
    <property type="match status" value="2"/>
</dbReference>
<dbReference type="SUPFAM" id="SSF52777">
    <property type="entry name" value="CoA-dependent acyltransferases"/>
    <property type="match status" value="12"/>
</dbReference>
<dbReference type="NCBIfam" id="NF003417">
    <property type="entry name" value="PRK04813.1"/>
    <property type="match status" value="5"/>
</dbReference>
<dbReference type="Gene3D" id="3.30.559.10">
    <property type="entry name" value="Chloramphenicol acetyltransferase-like domain"/>
    <property type="match status" value="6"/>
</dbReference>
<dbReference type="RefSeq" id="WP_150529349.1">
    <property type="nucleotide sequence ID" value="NZ_CP023692.1"/>
</dbReference>
<dbReference type="Proteomes" id="UP000325563">
    <property type="component" value="Chromosome"/>
</dbReference>
<dbReference type="InterPro" id="IPR010060">
    <property type="entry name" value="NRPS_synth"/>
</dbReference>
<accession>A0A5J6JEV6</accession>
<dbReference type="SMART" id="SM00823">
    <property type="entry name" value="PKS_PP"/>
    <property type="match status" value="5"/>
</dbReference>
<reference evidence="8 9" key="1">
    <citation type="submission" date="2017-09" db="EMBL/GenBank/DDBJ databases">
        <authorList>
            <person name="Lee N."/>
            <person name="Cho B.-K."/>
        </authorList>
    </citation>
    <scope>NUCLEOTIDE SEQUENCE [LARGE SCALE GENOMIC DNA]</scope>
    <source>
        <strain evidence="8 9">ATCC 27476</strain>
    </source>
</reference>
<dbReference type="FunFam" id="2.30.38.10:FF:000001">
    <property type="entry name" value="Non-ribosomal peptide synthetase PvdI"/>
    <property type="match status" value="3"/>
</dbReference>
<evidence type="ECO:0000256" key="1">
    <source>
        <dbReference type="ARBA" id="ARBA00001957"/>
    </source>
</evidence>
<dbReference type="InterPro" id="IPR045851">
    <property type="entry name" value="AMP-bd_C_sf"/>
</dbReference>
<name>A0A5J6JEV6_STRVI</name>
<evidence type="ECO:0000256" key="3">
    <source>
        <dbReference type="ARBA" id="ARBA00022450"/>
    </source>
</evidence>
<dbReference type="FunFam" id="3.40.50.12780:FF:000012">
    <property type="entry name" value="Non-ribosomal peptide synthetase"/>
    <property type="match status" value="2"/>
</dbReference>
<dbReference type="PROSITE" id="PS00455">
    <property type="entry name" value="AMP_BINDING"/>
    <property type="match status" value="5"/>
</dbReference>
<dbReference type="EMBL" id="CP023692">
    <property type="protein sequence ID" value="QEV48493.1"/>
    <property type="molecule type" value="Genomic_DNA"/>
</dbReference>
<evidence type="ECO:0000256" key="5">
    <source>
        <dbReference type="ARBA" id="ARBA00022737"/>
    </source>
</evidence>
<dbReference type="PANTHER" id="PTHR45527:SF1">
    <property type="entry name" value="FATTY ACID SYNTHASE"/>
    <property type="match status" value="1"/>
</dbReference>
<dbReference type="PANTHER" id="PTHR45527">
    <property type="entry name" value="NONRIBOSOMAL PEPTIDE SYNTHETASE"/>
    <property type="match status" value="1"/>
</dbReference>
<dbReference type="GO" id="GO:0017000">
    <property type="term" value="P:antibiotic biosynthetic process"/>
    <property type="evidence" value="ECO:0007669"/>
    <property type="project" value="UniProtKB-KW"/>
</dbReference>
<keyword evidence="4" id="KW-0597">Phosphoprotein</keyword>
<dbReference type="InterPro" id="IPR010071">
    <property type="entry name" value="AA_adenyl_dom"/>
</dbReference>
<dbReference type="GO" id="GO:0031177">
    <property type="term" value="F:phosphopantetheine binding"/>
    <property type="evidence" value="ECO:0007669"/>
    <property type="project" value="InterPro"/>
</dbReference>
<feature type="domain" description="Carrier" evidence="7">
    <location>
        <begin position="5731"/>
        <end position="5806"/>
    </location>
</feature>
<evidence type="ECO:0000256" key="6">
    <source>
        <dbReference type="ARBA" id="ARBA00023194"/>
    </source>
</evidence>
<gene>
    <name evidence="8" type="ORF">CP980_28475</name>
</gene>
<keyword evidence="9" id="KW-1185">Reference proteome</keyword>
<dbReference type="Pfam" id="PF00550">
    <property type="entry name" value="PP-binding"/>
    <property type="match status" value="5"/>
</dbReference>
<dbReference type="InterPro" id="IPR001242">
    <property type="entry name" value="Condensation_dom"/>
</dbReference>
<dbReference type="FunFam" id="3.40.50.980:FF:000001">
    <property type="entry name" value="Non-ribosomal peptide synthetase"/>
    <property type="match status" value="5"/>
</dbReference>
<dbReference type="InterPro" id="IPR000873">
    <property type="entry name" value="AMP-dep_synth/lig_dom"/>
</dbReference>
<dbReference type="InterPro" id="IPR036736">
    <property type="entry name" value="ACP-like_sf"/>
</dbReference>
<dbReference type="Pfam" id="PF00668">
    <property type="entry name" value="Condensation"/>
    <property type="match status" value="6"/>
</dbReference>
<organism evidence="8 9">
    <name type="scientific">Streptomyces vinaceus</name>
    <dbReference type="NCBI Taxonomy" id="1960"/>
    <lineage>
        <taxon>Bacteria</taxon>
        <taxon>Bacillati</taxon>
        <taxon>Actinomycetota</taxon>
        <taxon>Actinomycetes</taxon>
        <taxon>Kitasatosporales</taxon>
        <taxon>Streptomycetaceae</taxon>
        <taxon>Streptomyces</taxon>
    </lineage>
</organism>
<dbReference type="CDD" id="cd05930">
    <property type="entry name" value="A_NRPS"/>
    <property type="match status" value="3"/>
</dbReference>
<evidence type="ECO:0000313" key="8">
    <source>
        <dbReference type="EMBL" id="QEV48493.1"/>
    </source>
</evidence>
<proteinExistence type="inferred from homology"/>
<dbReference type="InterPro" id="IPR023213">
    <property type="entry name" value="CAT-like_dom_sf"/>
</dbReference>
<dbReference type="Gene3D" id="3.40.50.12780">
    <property type="entry name" value="N-terminal domain of ligase-like"/>
    <property type="match status" value="1"/>
</dbReference>
<dbReference type="NCBIfam" id="TIGR01720">
    <property type="entry name" value="NRPS-para261"/>
    <property type="match status" value="1"/>
</dbReference>
<dbReference type="Gene3D" id="1.10.1200.10">
    <property type="entry name" value="ACP-like"/>
    <property type="match status" value="4"/>
</dbReference>
<dbReference type="Pfam" id="PF00501">
    <property type="entry name" value="AMP-binding"/>
    <property type="match status" value="5"/>
</dbReference>
<dbReference type="CDD" id="cd19540">
    <property type="entry name" value="LCL_NRPS-like"/>
    <property type="match status" value="3"/>
</dbReference>
<dbReference type="InterPro" id="IPR020802">
    <property type="entry name" value="TesA-like"/>
</dbReference>
<dbReference type="InterPro" id="IPR025110">
    <property type="entry name" value="AMP-bd_C"/>
</dbReference>
<feature type="domain" description="Carrier" evidence="7">
    <location>
        <begin position="989"/>
        <end position="1064"/>
    </location>
</feature>
<protein>
    <submittedName>
        <fullName evidence="8">Amino acid adenylation domain-containing protein</fullName>
    </submittedName>
</protein>
<dbReference type="FunFam" id="1.10.1200.10:FF:000005">
    <property type="entry name" value="Nonribosomal peptide synthetase 1"/>
    <property type="match status" value="5"/>
</dbReference>
<dbReference type="InterPro" id="IPR020806">
    <property type="entry name" value="PKS_PP-bd"/>
</dbReference>
<evidence type="ECO:0000259" key="7">
    <source>
        <dbReference type="PROSITE" id="PS50075"/>
    </source>
</evidence>
<comment type="cofactor">
    <cofactor evidence="1">
        <name>pantetheine 4'-phosphate</name>
        <dbReference type="ChEBI" id="CHEBI:47942"/>
    </cofactor>
</comment>
<dbReference type="PROSITE" id="PS00012">
    <property type="entry name" value="PHOSPHOPANTETHEINE"/>
    <property type="match status" value="4"/>
</dbReference>
<dbReference type="Gene3D" id="3.40.50.1820">
    <property type="entry name" value="alpha/beta hydrolase"/>
    <property type="match status" value="1"/>
</dbReference>
<dbReference type="GO" id="GO:0044550">
    <property type="term" value="P:secondary metabolite biosynthetic process"/>
    <property type="evidence" value="ECO:0007669"/>
    <property type="project" value="UniProtKB-ARBA"/>
</dbReference>
<dbReference type="FunFam" id="3.40.50.980:FF:000002">
    <property type="entry name" value="Enterobactin synthetase component F"/>
    <property type="match status" value="1"/>
</dbReference>
<dbReference type="SUPFAM" id="SSF53474">
    <property type="entry name" value="alpha/beta-Hydrolases"/>
    <property type="match status" value="1"/>
</dbReference>
<dbReference type="GO" id="GO:0003824">
    <property type="term" value="F:catalytic activity"/>
    <property type="evidence" value="ECO:0007669"/>
    <property type="project" value="InterPro"/>
</dbReference>
<dbReference type="CDD" id="cd17646">
    <property type="entry name" value="A_NRPS_AB3403-like"/>
    <property type="match status" value="1"/>
</dbReference>
<dbReference type="Gene3D" id="3.30.300.30">
    <property type="match status" value="5"/>
</dbReference>
<dbReference type="SUPFAM" id="SSF56801">
    <property type="entry name" value="Acetyl-CoA synthetase-like"/>
    <property type="match status" value="5"/>
</dbReference>
<dbReference type="SMART" id="SM00824">
    <property type="entry name" value="PKS_TE"/>
    <property type="match status" value="1"/>
</dbReference>
<dbReference type="Pfam" id="PF00975">
    <property type="entry name" value="Thioesterase"/>
    <property type="match status" value="1"/>
</dbReference>
<evidence type="ECO:0000256" key="4">
    <source>
        <dbReference type="ARBA" id="ARBA00022553"/>
    </source>
</evidence>
<dbReference type="GO" id="GO:0043041">
    <property type="term" value="P:amino acid activation for nonribosomal peptide biosynthetic process"/>
    <property type="evidence" value="ECO:0007669"/>
    <property type="project" value="TreeGrafter"/>
</dbReference>
<keyword evidence="3" id="KW-0596">Phosphopantetheine</keyword>
<dbReference type="Pfam" id="PF13193">
    <property type="entry name" value="AMP-binding_C"/>
    <property type="match status" value="4"/>
</dbReference>
<dbReference type="GO" id="GO:0005829">
    <property type="term" value="C:cytosol"/>
    <property type="evidence" value="ECO:0007669"/>
    <property type="project" value="TreeGrafter"/>
</dbReference>
<dbReference type="InterPro" id="IPR029058">
    <property type="entry name" value="AB_hydrolase_fold"/>
</dbReference>
<dbReference type="InterPro" id="IPR001031">
    <property type="entry name" value="Thioesterase"/>
</dbReference>
<feature type="domain" description="Carrier" evidence="7">
    <location>
        <begin position="2054"/>
        <end position="2129"/>
    </location>
</feature>
<dbReference type="InterPro" id="IPR020845">
    <property type="entry name" value="AMP-binding_CS"/>
</dbReference>
<dbReference type="InterPro" id="IPR006162">
    <property type="entry name" value="Ppantetheine_attach_site"/>
</dbReference>
<dbReference type="NCBIfam" id="TIGR01733">
    <property type="entry name" value="AA-adenyl-dom"/>
    <property type="match status" value="5"/>
</dbReference>
<dbReference type="PROSITE" id="PS50075">
    <property type="entry name" value="CARRIER"/>
    <property type="match status" value="5"/>
</dbReference>
<evidence type="ECO:0000256" key="2">
    <source>
        <dbReference type="ARBA" id="ARBA00006432"/>
    </source>
</evidence>
<dbReference type="CDD" id="cd12117">
    <property type="entry name" value="A_NRPS_Srf_like"/>
    <property type="match status" value="1"/>
</dbReference>
<dbReference type="FunFam" id="3.30.559.10:FF:000012">
    <property type="entry name" value="Non-ribosomal peptide synthetase"/>
    <property type="match status" value="3"/>
</dbReference>
<dbReference type="GO" id="GO:0008610">
    <property type="term" value="P:lipid biosynthetic process"/>
    <property type="evidence" value="ECO:0007669"/>
    <property type="project" value="UniProtKB-ARBA"/>
</dbReference>
<dbReference type="KEGG" id="svn:CP980_28475"/>
<dbReference type="NCBIfam" id="NF004282">
    <property type="entry name" value="PRK05691.1"/>
    <property type="match status" value="8"/>
</dbReference>
<keyword evidence="6" id="KW-0045">Antibiotic biosynthesis</keyword>
<evidence type="ECO:0000313" key="9">
    <source>
        <dbReference type="Proteomes" id="UP000325563"/>
    </source>
</evidence>
<dbReference type="Gene3D" id="3.30.559.30">
    <property type="entry name" value="Nonribosomal peptide synthetase, condensation domain"/>
    <property type="match status" value="6"/>
</dbReference>
<dbReference type="Gene3D" id="3.40.50.980">
    <property type="match status" value="8"/>
</dbReference>
<feature type="domain" description="Carrier" evidence="7">
    <location>
        <begin position="4188"/>
        <end position="4262"/>
    </location>
</feature>
<comment type="similarity">
    <text evidence="2">Belongs to the ATP-dependent AMP-binding enzyme family.</text>
</comment>
<dbReference type="InterPro" id="IPR009081">
    <property type="entry name" value="PP-bd_ACP"/>
</dbReference>
<feature type="domain" description="Carrier" evidence="7">
    <location>
        <begin position="3121"/>
        <end position="3196"/>
    </location>
</feature>
<dbReference type="InterPro" id="IPR042099">
    <property type="entry name" value="ANL_N_sf"/>
</dbReference>
<keyword evidence="5" id="KW-0677">Repeat</keyword>
<dbReference type="Gene3D" id="2.30.38.10">
    <property type="entry name" value="Luciferase, Domain 3"/>
    <property type="match status" value="4"/>
</dbReference>